<comment type="caution">
    <text evidence="3">The sequence shown here is derived from an EMBL/GenBank/DDBJ whole genome shotgun (WGS) entry which is preliminary data.</text>
</comment>
<reference evidence="3 4" key="1">
    <citation type="submission" date="2018-04" db="EMBL/GenBank/DDBJ databases">
        <title>Genomic Encyclopedia of Type Strains, Phase III (KMG-III): the genomes of soil and plant-associated and newly described type strains.</title>
        <authorList>
            <person name="Whitman W."/>
        </authorList>
    </citation>
    <scope>NUCLEOTIDE SEQUENCE [LARGE SCALE GENOMIC DNA]</scope>
    <source>
        <strain evidence="3 4">NW12</strain>
    </source>
</reference>
<feature type="compositionally biased region" description="Low complexity" evidence="1">
    <location>
        <begin position="101"/>
        <end position="125"/>
    </location>
</feature>
<sequence>MKYAVVIVAALICTPAVAQKGYKAAKAASDVGYQSSIGADGRVTIVYTGAKGAKPDDVAKFAMLRAAELTQDAGKEWFAVIKAETRDLAAGGGSDLRDKTGPSFSTGTGASASMGSASQAGSPPGVADAAVPNGPTTGGFGGGDVPYQVLERWRPSQSAQTTVVIQMGSGDQATFPGLNVQPTIYAAADVIEQIRGKRK</sequence>
<proteinExistence type="predicted"/>
<dbReference type="AlphaFoldDB" id="A0A2T4YNT2"/>
<evidence type="ECO:0000313" key="3">
    <source>
        <dbReference type="EMBL" id="PTM45058.1"/>
    </source>
</evidence>
<dbReference type="NCBIfam" id="NF047637">
    <property type="entry name" value="lipo_CC0125"/>
    <property type="match status" value="1"/>
</dbReference>
<keyword evidence="2" id="KW-0732">Signal</keyword>
<organism evidence="3 4">
    <name type="scientific">Sphingomonas aerolata</name>
    <dbReference type="NCBI Taxonomy" id="185951"/>
    <lineage>
        <taxon>Bacteria</taxon>
        <taxon>Pseudomonadati</taxon>
        <taxon>Pseudomonadota</taxon>
        <taxon>Alphaproteobacteria</taxon>
        <taxon>Sphingomonadales</taxon>
        <taxon>Sphingomonadaceae</taxon>
        <taxon>Sphingomonas</taxon>
    </lineage>
</organism>
<feature type="signal peptide" evidence="2">
    <location>
        <begin position="1"/>
        <end position="18"/>
    </location>
</feature>
<evidence type="ECO:0000256" key="1">
    <source>
        <dbReference type="SAM" id="MobiDB-lite"/>
    </source>
</evidence>
<dbReference type="Proteomes" id="UP000240996">
    <property type="component" value="Unassembled WGS sequence"/>
</dbReference>
<feature type="chain" id="PRO_5015427494" evidence="2">
    <location>
        <begin position="19"/>
        <end position="199"/>
    </location>
</feature>
<evidence type="ECO:0000313" key="4">
    <source>
        <dbReference type="Proteomes" id="UP000240996"/>
    </source>
</evidence>
<keyword evidence="4" id="KW-1185">Reference proteome</keyword>
<gene>
    <name evidence="3" type="ORF">C8J24_3275</name>
</gene>
<dbReference type="RefSeq" id="WP_167396793.1">
    <property type="nucleotide sequence ID" value="NZ_PZZN01000003.1"/>
</dbReference>
<evidence type="ECO:0000256" key="2">
    <source>
        <dbReference type="SAM" id="SignalP"/>
    </source>
</evidence>
<name>A0A2T4YNT2_9SPHN</name>
<accession>A0A2T4YNT2</accession>
<protein>
    <submittedName>
        <fullName evidence="3">Uncharacterized protein</fullName>
    </submittedName>
</protein>
<feature type="region of interest" description="Disordered" evidence="1">
    <location>
        <begin position="90"/>
        <end position="143"/>
    </location>
</feature>
<dbReference type="EMBL" id="PZZN01000003">
    <property type="protein sequence ID" value="PTM45058.1"/>
    <property type="molecule type" value="Genomic_DNA"/>
</dbReference>